<proteinExistence type="predicted"/>
<dbReference type="GO" id="GO:0016787">
    <property type="term" value="F:hydrolase activity"/>
    <property type="evidence" value="ECO:0007669"/>
    <property type="project" value="UniProtKB-KW"/>
</dbReference>
<reference evidence="1 2" key="2">
    <citation type="journal article" date="2016" name="Genome Announc.">
        <title>Draft Genome Sequence of Oceanobacillus picturae Heshi-B3, Isolated from Fermented Rice Bran in a Traditional Japanese Seafood Dish.</title>
        <authorList>
            <person name="Akuzawa S."/>
            <person name="Nagaoka J."/>
            <person name="Kanekatsu M."/>
            <person name="Kanesaki Y."/>
            <person name="Suzuki T."/>
        </authorList>
    </citation>
    <scope>NUCLEOTIDE SEQUENCE [LARGE SCALE GENOMIC DNA]</scope>
    <source>
        <strain evidence="1 2">Heshi-B3</strain>
    </source>
</reference>
<sequence>MDRKQHYFVKIAEKEINEMSIPDRSTEYEIVATHDEVEALRELFLEENKNAKNSVEYLSKPFDEWGADDERNSYDDHLISVYRNVYRLGTDKTKEKINELGILKQ</sequence>
<protein>
    <submittedName>
        <fullName evidence="1">Hydrolase</fullName>
    </submittedName>
</protein>
<accession>A0A0U9H0B6</accession>
<name>A0A0U9H0B6_9BACI</name>
<organism evidence="1 2">
    <name type="scientific">Oceanobacillus picturae</name>
    <dbReference type="NCBI Taxonomy" id="171693"/>
    <lineage>
        <taxon>Bacteria</taxon>
        <taxon>Bacillati</taxon>
        <taxon>Bacillota</taxon>
        <taxon>Bacilli</taxon>
        <taxon>Bacillales</taxon>
        <taxon>Bacillaceae</taxon>
        <taxon>Oceanobacillus</taxon>
    </lineage>
</organism>
<dbReference type="RefSeq" id="WP_058949027.1">
    <property type="nucleotide sequence ID" value="NZ_BBXV01000001.1"/>
</dbReference>
<keyword evidence="1" id="KW-0378">Hydrolase</keyword>
<comment type="caution">
    <text evidence="1">The sequence shown here is derived from an EMBL/GenBank/DDBJ whole genome shotgun (WGS) entry which is preliminary data.</text>
</comment>
<dbReference type="AlphaFoldDB" id="A0A0U9H0B6"/>
<evidence type="ECO:0000313" key="1">
    <source>
        <dbReference type="EMBL" id="GAQ16085.1"/>
    </source>
</evidence>
<dbReference type="Proteomes" id="UP000052946">
    <property type="component" value="Unassembled WGS sequence"/>
</dbReference>
<reference evidence="2" key="1">
    <citation type="submission" date="2015-07" db="EMBL/GenBank/DDBJ databases">
        <title>Draft Genome Sequence of Oceanobacillus picturae Heshi-B3 that Was Isolated from Fermented Rice Bran with Aging Salted Mackerel, Which Was Named Heshiko as Traditional Fermented Seafood in Japan.</title>
        <authorList>
            <person name="Akuzawa S."/>
            <person name="Nakagawa J."/>
            <person name="Kanekatsu T."/>
            <person name="Kanesaki Y."/>
            <person name="Suzuki T."/>
        </authorList>
    </citation>
    <scope>NUCLEOTIDE SEQUENCE [LARGE SCALE GENOMIC DNA]</scope>
    <source>
        <strain evidence="2">Heshi-B3</strain>
    </source>
</reference>
<gene>
    <name evidence="1" type="ORF">OPHB3_0001</name>
</gene>
<evidence type="ECO:0000313" key="2">
    <source>
        <dbReference type="Proteomes" id="UP000052946"/>
    </source>
</evidence>
<dbReference type="EMBL" id="BBXV01000001">
    <property type="protein sequence ID" value="GAQ16085.1"/>
    <property type="molecule type" value="Genomic_DNA"/>
</dbReference>
<dbReference type="OrthoDB" id="2706506at2"/>